<reference evidence="12 13" key="2">
    <citation type="journal article" date="2011" name="J. Bacteriol.">
        <title>Complete genome sequence of a carbon monoxide-utilizing acetogen, Eubacterium limosum KIST612.</title>
        <authorList>
            <person name="Roh H."/>
            <person name="Ko H.J."/>
            <person name="Kim D."/>
            <person name="Choi D.G."/>
            <person name="Park S."/>
            <person name="Kim S."/>
            <person name="Chang I.S."/>
            <person name="Choi I.G."/>
        </authorList>
    </citation>
    <scope>NUCLEOTIDE SEQUENCE [LARGE SCALE GENOMIC DNA]</scope>
    <source>
        <strain evidence="12 13">KIST612</strain>
    </source>
</reference>
<comment type="function">
    <text evidence="7">May play the central regulatory role in sporulation. It may be an element of the effector pathway responsible for the activation of sporulation genes in response to nutritional stress. Spo0A may act in concert with spo0H (a sigma factor) to control the expression of some genes that are critical to the sporulation process.</text>
</comment>
<dbReference type="Gene3D" id="1.10.10.10">
    <property type="entry name" value="Winged helix-like DNA-binding domain superfamily/Winged helix DNA-binding domain"/>
    <property type="match status" value="1"/>
</dbReference>
<keyword evidence="2 8" id="KW-0597">Phosphoprotein</keyword>
<dbReference type="GO" id="GO:0000156">
    <property type="term" value="F:phosphorelay response regulator activity"/>
    <property type="evidence" value="ECO:0007669"/>
    <property type="project" value="TreeGrafter"/>
</dbReference>
<evidence type="ECO:0000256" key="6">
    <source>
        <dbReference type="ARBA" id="ARBA00023163"/>
    </source>
</evidence>
<feature type="modified residue" description="4-aspartylphosphate" evidence="8">
    <location>
        <position position="59"/>
    </location>
</feature>
<feature type="DNA-binding region" description="OmpR/PhoB-type" evidence="9">
    <location>
        <begin position="137"/>
        <end position="237"/>
    </location>
</feature>
<evidence type="ECO:0000256" key="9">
    <source>
        <dbReference type="PROSITE-ProRule" id="PRU01091"/>
    </source>
</evidence>
<dbReference type="SUPFAM" id="SSF46894">
    <property type="entry name" value="C-terminal effector domain of the bipartite response regulators"/>
    <property type="match status" value="1"/>
</dbReference>
<dbReference type="SUPFAM" id="SSF52172">
    <property type="entry name" value="CheY-like"/>
    <property type="match status" value="1"/>
</dbReference>
<dbReference type="KEGG" id="elm:ELI_2280"/>
<organism evidence="12 13">
    <name type="scientific">Eubacterium callanderi</name>
    <dbReference type="NCBI Taxonomy" id="53442"/>
    <lineage>
        <taxon>Bacteria</taxon>
        <taxon>Bacillati</taxon>
        <taxon>Bacillota</taxon>
        <taxon>Clostridia</taxon>
        <taxon>Eubacteriales</taxon>
        <taxon>Eubacteriaceae</taxon>
        <taxon>Eubacterium</taxon>
    </lineage>
</organism>
<evidence type="ECO:0000256" key="7">
    <source>
        <dbReference type="ARBA" id="ARBA00024867"/>
    </source>
</evidence>
<evidence type="ECO:0000256" key="3">
    <source>
        <dbReference type="ARBA" id="ARBA00023012"/>
    </source>
</evidence>
<dbReference type="GO" id="GO:0032993">
    <property type="term" value="C:protein-DNA complex"/>
    <property type="evidence" value="ECO:0007669"/>
    <property type="project" value="TreeGrafter"/>
</dbReference>
<proteinExistence type="predicted"/>
<dbReference type="GO" id="GO:0006355">
    <property type="term" value="P:regulation of DNA-templated transcription"/>
    <property type="evidence" value="ECO:0007669"/>
    <property type="project" value="InterPro"/>
</dbReference>
<sequence length="241" mass="27775">MNEEEKMRERILIIDDDVELCSLLLRCLEREGYEVCAAHTGAAGLNRLDEKEAVLVILDVMLPEMSGFAVLSELRKTKSIPVLMLTARDSEKDKVQGLKTGADDYLTKPFSINEFMARVESLIRRFTVLNRENPCKEKSLIFKGGLLINPVERSVSVQEKEIELTNKEFDLLYFLAKNPGQVFTKKQLYTQIWQEDYAFDDGNMMAYISKLRRKIEKKEKETAYIQTIWGVGYRFNKGAVL</sequence>
<evidence type="ECO:0000256" key="1">
    <source>
        <dbReference type="ARBA" id="ARBA00018672"/>
    </source>
</evidence>
<dbReference type="eggNOG" id="COG0745">
    <property type="taxonomic scope" value="Bacteria"/>
</dbReference>
<feature type="domain" description="OmpR/PhoB-type" evidence="11">
    <location>
        <begin position="137"/>
        <end position="237"/>
    </location>
</feature>
<dbReference type="GO" id="GO:0000976">
    <property type="term" value="F:transcription cis-regulatory region binding"/>
    <property type="evidence" value="ECO:0007669"/>
    <property type="project" value="TreeGrafter"/>
</dbReference>
<dbReference type="FunFam" id="3.40.50.2300:FF:000001">
    <property type="entry name" value="DNA-binding response regulator PhoB"/>
    <property type="match status" value="1"/>
</dbReference>
<evidence type="ECO:0000313" key="13">
    <source>
        <dbReference type="Proteomes" id="UP000006873"/>
    </source>
</evidence>
<gene>
    <name evidence="12" type="ordered locus">ELI_2280</name>
</gene>
<dbReference type="CDD" id="cd00383">
    <property type="entry name" value="trans_reg_C"/>
    <property type="match status" value="1"/>
</dbReference>
<dbReference type="Pfam" id="PF00072">
    <property type="entry name" value="Response_reg"/>
    <property type="match status" value="1"/>
</dbReference>
<reference key="1">
    <citation type="submission" date="2010-09" db="EMBL/GenBank/DDBJ databases">
        <authorList>
            <person name="Roh H."/>
            <person name="Ko H.-J."/>
            <person name="Kim D."/>
            <person name="Choi D.G."/>
            <person name="Park S."/>
            <person name="Kim S."/>
            <person name="Kim K.H."/>
            <person name="Chang I.S."/>
            <person name="Choi I.-G."/>
        </authorList>
    </citation>
    <scope>NUCLEOTIDE SEQUENCE</scope>
    <source>
        <strain>KIST612</strain>
    </source>
</reference>
<feature type="domain" description="Response regulatory" evidence="10">
    <location>
        <begin position="10"/>
        <end position="123"/>
    </location>
</feature>
<evidence type="ECO:0000256" key="5">
    <source>
        <dbReference type="ARBA" id="ARBA00023125"/>
    </source>
</evidence>
<evidence type="ECO:0000256" key="2">
    <source>
        <dbReference type="ARBA" id="ARBA00022553"/>
    </source>
</evidence>
<dbReference type="Gene3D" id="6.10.250.690">
    <property type="match status" value="1"/>
</dbReference>
<dbReference type="PANTHER" id="PTHR48111">
    <property type="entry name" value="REGULATOR OF RPOS"/>
    <property type="match status" value="1"/>
</dbReference>
<evidence type="ECO:0000256" key="8">
    <source>
        <dbReference type="PROSITE-ProRule" id="PRU00169"/>
    </source>
</evidence>
<dbReference type="RefSeq" id="WP_013380584.1">
    <property type="nucleotide sequence ID" value="NZ_JBKVPT010000008.1"/>
</dbReference>
<dbReference type="InterPro" id="IPR001867">
    <property type="entry name" value="OmpR/PhoB-type_DNA-bd"/>
</dbReference>
<dbReference type="SMART" id="SM00862">
    <property type="entry name" value="Trans_reg_C"/>
    <property type="match status" value="1"/>
</dbReference>
<keyword evidence="6" id="KW-0804">Transcription</keyword>
<keyword evidence="5 9" id="KW-0238">DNA-binding</keyword>
<dbReference type="GO" id="GO:0005829">
    <property type="term" value="C:cytosol"/>
    <property type="evidence" value="ECO:0007669"/>
    <property type="project" value="TreeGrafter"/>
</dbReference>
<evidence type="ECO:0000256" key="4">
    <source>
        <dbReference type="ARBA" id="ARBA00023015"/>
    </source>
</evidence>
<protein>
    <recommendedName>
        <fullName evidence="1">Stage 0 sporulation protein A homolog</fullName>
    </recommendedName>
</protein>
<dbReference type="InterPro" id="IPR011006">
    <property type="entry name" value="CheY-like_superfamily"/>
</dbReference>
<name>E3GMZ1_9FIRM</name>
<dbReference type="HOGENOM" id="CLU_000445_30_4_9"/>
<dbReference type="SMART" id="SM00448">
    <property type="entry name" value="REC"/>
    <property type="match status" value="1"/>
</dbReference>
<accession>E3GMZ1</accession>
<dbReference type="InterPro" id="IPR016032">
    <property type="entry name" value="Sig_transdc_resp-reg_C-effctor"/>
</dbReference>
<dbReference type="InterPro" id="IPR039420">
    <property type="entry name" value="WalR-like"/>
</dbReference>
<evidence type="ECO:0000259" key="10">
    <source>
        <dbReference type="PROSITE" id="PS50110"/>
    </source>
</evidence>
<evidence type="ECO:0000259" key="11">
    <source>
        <dbReference type="PROSITE" id="PS51755"/>
    </source>
</evidence>
<dbReference type="PANTHER" id="PTHR48111:SF2">
    <property type="entry name" value="RESPONSE REGULATOR SAER"/>
    <property type="match status" value="1"/>
</dbReference>
<dbReference type="FunFam" id="1.10.10.10:FF:000018">
    <property type="entry name" value="DNA-binding response regulator ResD"/>
    <property type="match status" value="1"/>
</dbReference>
<evidence type="ECO:0000313" key="12">
    <source>
        <dbReference type="EMBL" id="ADO37263.1"/>
    </source>
</evidence>
<keyword evidence="3" id="KW-0902">Two-component regulatory system</keyword>
<keyword evidence="13" id="KW-1185">Reference proteome</keyword>
<dbReference type="InterPro" id="IPR036388">
    <property type="entry name" value="WH-like_DNA-bd_sf"/>
</dbReference>
<dbReference type="EMBL" id="CP002273">
    <property type="protein sequence ID" value="ADO37263.1"/>
    <property type="molecule type" value="Genomic_DNA"/>
</dbReference>
<dbReference type="PROSITE" id="PS50110">
    <property type="entry name" value="RESPONSE_REGULATORY"/>
    <property type="match status" value="1"/>
</dbReference>
<keyword evidence="4" id="KW-0805">Transcription regulation</keyword>
<dbReference type="InterPro" id="IPR001789">
    <property type="entry name" value="Sig_transdc_resp-reg_receiver"/>
</dbReference>
<dbReference type="Proteomes" id="UP000006873">
    <property type="component" value="Chromosome"/>
</dbReference>
<dbReference type="PROSITE" id="PS51755">
    <property type="entry name" value="OMPR_PHOB"/>
    <property type="match status" value="1"/>
</dbReference>
<dbReference type="Pfam" id="PF00486">
    <property type="entry name" value="Trans_reg_C"/>
    <property type="match status" value="1"/>
</dbReference>
<dbReference type="Gene3D" id="3.40.50.2300">
    <property type="match status" value="1"/>
</dbReference>
<dbReference type="AlphaFoldDB" id="E3GMZ1"/>